<dbReference type="AlphaFoldDB" id="A0A7H8T320"/>
<keyword evidence="6" id="KW-0862">Zinc</keyword>
<accession>A0A7H8T320</accession>
<keyword evidence="4" id="KW-0732">Signal</keyword>
<evidence type="ECO:0000256" key="1">
    <source>
        <dbReference type="ARBA" id="ARBA00008721"/>
    </source>
</evidence>
<evidence type="ECO:0000256" key="4">
    <source>
        <dbReference type="ARBA" id="ARBA00022729"/>
    </source>
</evidence>
<dbReference type="CDD" id="cd04275">
    <property type="entry name" value="ZnMc_pappalysin_like"/>
    <property type="match status" value="1"/>
</dbReference>
<feature type="domain" description="Peptidase M43 pregnancy-associated plasma-A" evidence="9">
    <location>
        <begin position="159"/>
        <end position="303"/>
    </location>
</feature>
<keyword evidence="2 10" id="KW-0645">Protease</keyword>
<sequence>MSDAQSYLRATSADYSRWCGAMEVHRRLLTVNPEYAGNRAVIENTAFSYETQRREAARQGVIDVPVVVHVVHSTPEQNIDDAQINSQIDVLNQDFRAANADVNQVPPVWRDLVADARLQFHLARTDPLGRTTDGITRTQTSVTDWDTDDLVKFSLSGGRDAWPADVYLNVWVCRLRGGLLGYAQFPGGAASTDGVVITHSAFGTRGTARAPFDGGRTAVHEIGHWLNLRHIWGDDDEGCSGSDFVADTPNQAGPNLGSPSFPTATCGNAPNGDMFMNYMDYTDDAAMFMFTKGQAARMDATLDNARLTLSRQAVTV</sequence>
<evidence type="ECO:0000313" key="11">
    <source>
        <dbReference type="Proteomes" id="UP000509418"/>
    </source>
</evidence>
<dbReference type="GO" id="GO:0046872">
    <property type="term" value="F:metal ion binding"/>
    <property type="evidence" value="ECO:0007669"/>
    <property type="project" value="UniProtKB-KW"/>
</dbReference>
<dbReference type="GO" id="GO:0006508">
    <property type="term" value="P:proteolysis"/>
    <property type="evidence" value="ECO:0007669"/>
    <property type="project" value="UniProtKB-KW"/>
</dbReference>
<protein>
    <submittedName>
        <fullName evidence="10">Zinc metalloprotease</fullName>
    </submittedName>
</protein>
<dbReference type="Proteomes" id="UP000509418">
    <property type="component" value="Chromosome"/>
</dbReference>
<comment type="similarity">
    <text evidence="1">Belongs to the peptidase M43B family.</text>
</comment>
<dbReference type="PANTHER" id="PTHR47466:SF1">
    <property type="entry name" value="METALLOPROTEASE MEP1 (AFU_ORTHOLOGUE AFUA_1G07730)-RELATED"/>
    <property type="match status" value="1"/>
</dbReference>
<gene>
    <name evidence="10" type="ORF">HUT05_11425</name>
</gene>
<keyword evidence="5" id="KW-0378">Hydrolase</keyword>
<keyword evidence="11" id="KW-1185">Reference proteome</keyword>
<dbReference type="Pfam" id="PF05572">
    <property type="entry name" value="Peptidase_M43"/>
    <property type="match status" value="1"/>
</dbReference>
<dbReference type="GO" id="GO:0008237">
    <property type="term" value="F:metallopeptidase activity"/>
    <property type="evidence" value="ECO:0007669"/>
    <property type="project" value="UniProtKB-KW"/>
</dbReference>
<evidence type="ECO:0000256" key="8">
    <source>
        <dbReference type="ARBA" id="ARBA00023157"/>
    </source>
</evidence>
<evidence type="ECO:0000256" key="2">
    <source>
        <dbReference type="ARBA" id="ARBA00022670"/>
    </source>
</evidence>
<evidence type="ECO:0000256" key="7">
    <source>
        <dbReference type="ARBA" id="ARBA00023049"/>
    </source>
</evidence>
<dbReference type="EMBL" id="CP056041">
    <property type="protein sequence ID" value="QKZ17906.1"/>
    <property type="molecule type" value="Genomic_DNA"/>
</dbReference>
<evidence type="ECO:0000256" key="5">
    <source>
        <dbReference type="ARBA" id="ARBA00022801"/>
    </source>
</evidence>
<organism evidence="10 11">
    <name type="scientific">Streptomyces chartreusis</name>
    <dbReference type="NCBI Taxonomy" id="1969"/>
    <lineage>
        <taxon>Bacteria</taxon>
        <taxon>Bacillati</taxon>
        <taxon>Actinomycetota</taxon>
        <taxon>Actinomycetes</taxon>
        <taxon>Kitasatosporales</taxon>
        <taxon>Streptomycetaceae</taxon>
        <taxon>Streptomyces</taxon>
    </lineage>
</organism>
<reference evidence="10 11" key="1">
    <citation type="submission" date="2020-06" db="EMBL/GenBank/DDBJ databases">
        <title>Genome mining for natural products.</title>
        <authorList>
            <person name="Zhang B."/>
            <person name="Shi J."/>
            <person name="Ge H."/>
        </authorList>
    </citation>
    <scope>NUCLEOTIDE SEQUENCE [LARGE SCALE GENOMIC DNA]</scope>
    <source>
        <strain evidence="10 11">NA02069</strain>
    </source>
</reference>
<evidence type="ECO:0000256" key="3">
    <source>
        <dbReference type="ARBA" id="ARBA00022723"/>
    </source>
</evidence>
<proteinExistence type="inferred from homology"/>
<keyword evidence="7 10" id="KW-0482">Metalloprotease</keyword>
<evidence type="ECO:0000259" key="9">
    <source>
        <dbReference type="Pfam" id="PF05572"/>
    </source>
</evidence>
<name>A0A7H8T320_STRCX</name>
<dbReference type="InterPro" id="IPR008754">
    <property type="entry name" value="Peptidase_M43"/>
</dbReference>
<evidence type="ECO:0000256" key="6">
    <source>
        <dbReference type="ARBA" id="ARBA00022833"/>
    </source>
</evidence>
<dbReference type="SUPFAM" id="SSF55486">
    <property type="entry name" value="Metalloproteases ('zincins'), catalytic domain"/>
    <property type="match status" value="1"/>
</dbReference>
<evidence type="ECO:0000313" key="10">
    <source>
        <dbReference type="EMBL" id="QKZ17906.1"/>
    </source>
</evidence>
<dbReference type="PANTHER" id="PTHR47466">
    <property type="match status" value="1"/>
</dbReference>
<dbReference type="Gene3D" id="3.40.390.10">
    <property type="entry name" value="Collagenase (Catalytic Domain)"/>
    <property type="match status" value="1"/>
</dbReference>
<keyword evidence="8" id="KW-1015">Disulfide bond</keyword>
<keyword evidence="3" id="KW-0479">Metal-binding</keyword>
<dbReference type="InterPro" id="IPR024079">
    <property type="entry name" value="MetalloPept_cat_dom_sf"/>
</dbReference>
<dbReference type="RefSeq" id="WP_176575039.1">
    <property type="nucleotide sequence ID" value="NZ_CBDRGH010000050.1"/>
</dbReference>